<gene>
    <name evidence="2" type="ORF">FOYG_16788</name>
</gene>
<sequence>MADHREQAEELIAKFIPPLPDDIEDEGSRQQRNPVTMPNLTRGSGTSTVGNKIMKGDKRRRTTSDRLEAGLAVGETRLLDSV</sequence>
<feature type="compositionally biased region" description="Polar residues" evidence="1">
    <location>
        <begin position="30"/>
        <end position="50"/>
    </location>
</feature>
<proteinExistence type="predicted"/>
<name>W9HKZ8_FUSOX</name>
<dbReference type="HOGENOM" id="CLU_2558332_0_0_1"/>
<accession>W9HKZ8</accession>
<organism evidence="2 3">
    <name type="scientific">Fusarium oxysporum NRRL 32931</name>
    <dbReference type="NCBI Taxonomy" id="660029"/>
    <lineage>
        <taxon>Eukaryota</taxon>
        <taxon>Fungi</taxon>
        <taxon>Dikarya</taxon>
        <taxon>Ascomycota</taxon>
        <taxon>Pezizomycotina</taxon>
        <taxon>Sordariomycetes</taxon>
        <taxon>Hypocreomycetidae</taxon>
        <taxon>Hypocreales</taxon>
        <taxon>Nectriaceae</taxon>
        <taxon>Fusarium</taxon>
        <taxon>Fusarium oxysporum species complex</taxon>
    </lineage>
</organism>
<evidence type="ECO:0000313" key="3">
    <source>
        <dbReference type="Proteomes" id="UP000030753"/>
    </source>
</evidence>
<feature type="region of interest" description="Disordered" evidence="1">
    <location>
        <begin position="18"/>
        <end position="65"/>
    </location>
</feature>
<dbReference type="AlphaFoldDB" id="W9HKZ8"/>
<protein>
    <submittedName>
        <fullName evidence="2">Uncharacterized protein</fullName>
    </submittedName>
</protein>
<dbReference type="EMBL" id="JH717850">
    <property type="protein sequence ID" value="EWY80871.1"/>
    <property type="molecule type" value="Genomic_DNA"/>
</dbReference>
<evidence type="ECO:0000313" key="2">
    <source>
        <dbReference type="EMBL" id="EWY80871.1"/>
    </source>
</evidence>
<dbReference type="Proteomes" id="UP000030753">
    <property type="component" value="Unassembled WGS sequence"/>
</dbReference>
<reference evidence="2 3" key="1">
    <citation type="submission" date="2011-06" db="EMBL/GenBank/DDBJ databases">
        <title>The Genome Sequence of Fusarium oxysporum FOSC 3-a.</title>
        <authorList>
            <consortium name="The Broad Institute Genome Sequencing Platform"/>
            <person name="Ma L.-J."/>
            <person name="Gale L.R."/>
            <person name="Schwartz D.C."/>
            <person name="Zhou S."/>
            <person name="Corby-Kistler H."/>
            <person name="Young S.K."/>
            <person name="Zeng Q."/>
            <person name="Gargeya S."/>
            <person name="Fitzgerald M."/>
            <person name="Haas B."/>
            <person name="Abouelleil A."/>
            <person name="Alvarado L."/>
            <person name="Arachchi H.M."/>
            <person name="Berlin A."/>
            <person name="Brown A."/>
            <person name="Chapman S.B."/>
            <person name="Chen Z."/>
            <person name="Dunbar C."/>
            <person name="Freedman E."/>
            <person name="Gearin G."/>
            <person name="Gellesch M."/>
            <person name="Goldberg J."/>
            <person name="Griggs A."/>
            <person name="Gujja S."/>
            <person name="Heiman D."/>
            <person name="Howarth C."/>
            <person name="Larson L."/>
            <person name="Lui A."/>
            <person name="MacDonald P.J.P."/>
            <person name="Mehta T."/>
            <person name="Montmayeur A."/>
            <person name="Murphy C."/>
            <person name="Neiman D."/>
            <person name="Pearson M."/>
            <person name="Priest M."/>
            <person name="Roberts A."/>
            <person name="Saif S."/>
            <person name="Shea T."/>
            <person name="Shenoy N."/>
            <person name="Sisk P."/>
            <person name="Stolte C."/>
            <person name="Sykes S."/>
            <person name="Wortman J."/>
            <person name="Nusbaum C."/>
            <person name="Birren B."/>
        </authorList>
    </citation>
    <scope>NUCLEOTIDE SEQUENCE [LARGE SCALE GENOMIC DNA]</scope>
    <source>
        <strain evidence="3">FOSC 3-a</strain>
    </source>
</reference>
<dbReference type="OrthoDB" id="5244787at2759"/>
<evidence type="ECO:0000256" key="1">
    <source>
        <dbReference type="SAM" id="MobiDB-lite"/>
    </source>
</evidence>